<dbReference type="EMBL" id="WUUL01000006">
    <property type="protein sequence ID" value="MXQ54274.1"/>
    <property type="molecule type" value="Genomic_DNA"/>
</dbReference>
<protein>
    <recommendedName>
        <fullName evidence="3">Type IV secretion system coupling protein TraD DNA-binding domain-containing protein</fullName>
    </recommendedName>
</protein>
<dbReference type="Proteomes" id="UP000430692">
    <property type="component" value="Unassembled WGS sequence"/>
</dbReference>
<reference evidence="1 2" key="1">
    <citation type="submission" date="2019-12" db="EMBL/GenBank/DDBJ databases">
        <title>Whole-genome analyses of novel actinobacteria.</title>
        <authorList>
            <person name="Sahin N."/>
            <person name="Saygin H."/>
        </authorList>
    </citation>
    <scope>NUCLEOTIDE SEQUENCE [LARGE SCALE GENOMIC DNA]</scope>
    <source>
        <strain evidence="1 2">KC615</strain>
    </source>
</reference>
<evidence type="ECO:0008006" key="3">
    <source>
        <dbReference type="Google" id="ProtNLM"/>
    </source>
</evidence>
<evidence type="ECO:0000313" key="1">
    <source>
        <dbReference type="EMBL" id="MXQ54274.1"/>
    </source>
</evidence>
<dbReference type="AlphaFoldDB" id="A0A6I4W0S1"/>
<accession>A0A6I4W0S1</accession>
<dbReference type="RefSeq" id="WP_160801627.1">
    <property type="nucleotide sequence ID" value="NZ_WUUL01000006.1"/>
</dbReference>
<dbReference type="SUPFAM" id="SSF52540">
    <property type="entry name" value="P-loop containing nucleoside triphosphate hydrolases"/>
    <property type="match status" value="1"/>
</dbReference>
<gene>
    <name evidence="1" type="ORF">GSM42_11225</name>
</gene>
<name>A0A6I4W0S1_9BACL</name>
<keyword evidence="2" id="KW-1185">Reference proteome</keyword>
<proteinExistence type="predicted"/>
<evidence type="ECO:0000313" key="2">
    <source>
        <dbReference type="Proteomes" id="UP000430692"/>
    </source>
</evidence>
<organism evidence="1 2">
    <name type="scientific">Shimazuella alba</name>
    <dbReference type="NCBI Taxonomy" id="2690964"/>
    <lineage>
        <taxon>Bacteria</taxon>
        <taxon>Bacillati</taxon>
        <taxon>Bacillota</taxon>
        <taxon>Bacilli</taxon>
        <taxon>Bacillales</taxon>
        <taxon>Thermoactinomycetaceae</taxon>
        <taxon>Shimazuella</taxon>
    </lineage>
</organism>
<sequence length="794" mass="92678">MKRFHFFPFLIPEGVTYEIQTLIGGSPDYVRTQKSLNNYIEYMKFKWYRRFPFRMIEPWISWEIYANDTRTRYFFWAPNKQWGNEFWNRLYTMSPELNFILEETPKMDFSQPHAGMKLSLERDFAVPMRVYDKNNIDTQSALLEFLSNVDEGEQVGLQFLMRPIFHYQTASAFQRAIRDVYRDKTATKRENDLYIKAIKEKSSQLQAEVSVRIVATAQTYERAFELTEQTAKTLSYMNSKELNRFETREWWQIFRPMFRYEWNKRIFSFRKPENRIILGTPELAGLMRVPTIAGTTKFIKLKGKRILMPIEVRNLANHPEPTLLVGHNNRNINSPPVYLPVDDLKNHISILGGPKTGKSNLILNLMSDFLKMKTEENKYGLTLIDTQGTLSDQLLEQIPPKWHHLVKVVRFRSGGPFNLYDMDFPAGESRKANLISEIIKRVTGSWNPMMQETFLVASLALMKVKMARLDNLLKLIEDEEFIKRIISLLDENDPEQATLIRSLMRNLRDIKRIDWRKEFVLSSTMARFRGMLLSYAGKMVNQDTNCIKWRQALDEGHIVILDTSACPSYERTFFGTACYVLFRQAMVTRSSDFSAGKYMPMHPLIVDDASLYMNTALDNIEFTLNEARKYNVPYILANSGIKAHLNDESVETLFRNFGTIFAFQQGSPSDANIAAENMLLYGLTPRDFNLVEQHIAYLQMTINNEKMKTFSIMTRPQPNPVHDTPADQLALNFLNQAKETEKETAAINLKRQKKNWADVENKVAMLSRKLERIEATQMEEGSDEDDFIDIFYED</sequence>
<dbReference type="Gene3D" id="3.40.50.300">
    <property type="entry name" value="P-loop containing nucleotide triphosphate hydrolases"/>
    <property type="match status" value="2"/>
</dbReference>
<dbReference type="InterPro" id="IPR027417">
    <property type="entry name" value="P-loop_NTPase"/>
</dbReference>
<comment type="caution">
    <text evidence="1">The sequence shown here is derived from an EMBL/GenBank/DDBJ whole genome shotgun (WGS) entry which is preliminary data.</text>
</comment>